<dbReference type="Proteomes" id="UP001444661">
    <property type="component" value="Unassembled WGS sequence"/>
</dbReference>
<evidence type="ECO:0000313" key="4">
    <source>
        <dbReference type="Proteomes" id="UP001444661"/>
    </source>
</evidence>
<evidence type="ECO:0000256" key="1">
    <source>
        <dbReference type="SAM" id="MobiDB-lite"/>
    </source>
</evidence>
<comment type="caution">
    <text evidence="3">The sequence shown here is derived from an EMBL/GenBank/DDBJ whole genome shotgun (WGS) entry which is preliminary data.</text>
</comment>
<evidence type="ECO:0000313" key="3">
    <source>
        <dbReference type="EMBL" id="KAK8024141.1"/>
    </source>
</evidence>
<dbReference type="PANTHER" id="PTHR38846:SF1">
    <property type="entry name" value="C3H1-TYPE DOMAIN-CONTAINING PROTEIN"/>
    <property type="match status" value="1"/>
</dbReference>
<sequence length="514" mass="57276">MHVGKYYAIAIGRVPGIYYDWATAEKQVKAYSGARYKGFWTHAEAEAFVRRHGNHFAMVPDFRPDSSAPFDDEFERFASSQGIVPGSQEYRKQRTKAIKREFDVLYLSQPIKEEDEEKDEDEDNKDDNRDDMDIKDESLTRDELILRAFHNLCRHVNVEPGPTARDCELAFKRVGPINIVNFLDAERTGKPVQIWPWSQFKKFKKYTLGDRKKCIHLGHAKDHPLLRALLQDLSSKNAVKHATYMAAQQNNSSAITSIGMRPNLTQFNTLLERANNPARSISPIATVQEVVVPAASSYNAHDSFSASRAVLATHVGVVDLVKKEEPELPMNSISREPPQAINTEDAQQRRSVKRESQLQSPMLPTITVARSPPPTTATSRPSSPKGPSQRQPALKRERPQLLPSPPAENHLPPAPDTVSQPRRGRGRPKKGAAAAAPVAPMRRSARIAATSNTSPKEETTSEVSVKDIPNTIAPVTRQKRKASVIEVLDSDDEGYEPPAAKKLKQRTLGGLVRA</sequence>
<evidence type="ECO:0000259" key="2">
    <source>
        <dbReference type="Pfam" id="PF01693"/>
    </source>
</evidence>
<dbReference type="InterPro" id="IPR037056">
    <property type="entry name" value="RNase_H1_N_sf"/>
</dbReference>
<feature type="compositionally biased region" description="Low complexity" evidence="1">
    <location>
        <begin position="431"/>
        <end position="442"/>
    </location>
</feature>
<reference evidence="3 4" key="1">
    <citation type="submission" date="2023-01" db="EMBL/GenBank/DDBJ databases">
        <title>Analysis of 21 Apiospora genomes using comparative genomics revels a genus with tremendous synthesis potential of carbohydrate active enzymes and secondary metabolites.</title>
        <authorList>
            <person name="Sorensen T."/>
        </authorList>
    </citation>
    <scope>NUCLEOTIDE SEQUENCE [LARGE SCALE GENOMIC DNA]</scope>
    <source>
        <strain evidence="3 4">CBS 33761</strain>
    </source>
</reference>
<dbReference type="Gene3D" id="3.40.970.10">
    <property type="entry name" value="Ribonuclease H1, N-terminal domain"/>
    <property type="match status" value="1"/>
</dbReference>
<accession>A0ABR1S3I3</accession>
<dbReference type="InterPro" id="IPR009027">
    <property type="entry name" value="Ribosomal_bL9/RNase_H1_N"/>
</dbReference>
<proteinExistence type="predicted"/>
<feature type="region of interest" description="Disordered" evidence="1">
    <location>
        <begin position="328"/>
        <end position="482"/>
    </location>
</feature>
<gene>
    <name evidence="3" type="ORF">PG993_012207</name>
</gene>
<name>A0ABR1S3I3_9PEZI</name>
<dbReference type="EMBL" id="JAQQWK010000011">
    <property type="protein sequence ID" value="KAK8024141.1"/>
    <property type="molecule type" value="Genomic_DNA"/>
</dbReference>
<feature type="compositionally biased region" description="Acidic residues" evidence="1">
    <location>
        <begin position="113"/>
        <end position="125"/>
    </location>
</feature>
<dbReference type="InterPro" id="IPR011320">
    <property type="entry name" value="RNase_H1_N"/>
</dbReference>
<dbReference type="PANTHER" id="PTHR38846">
    <property type="entry name" value="C3H1-TYPE DOMAIN-CONTAINING PROTEIN"/>
    <property type="match status" value="1"/>
</dbReference>
<feature type="region of interest" description="Disordered" evidence="1">
    <location>
        <begin position="113"/>
        <end position="134"/>
    </location>
</feature>
<feature type="domain" description="Ribonuclease H1 N-terminal" evidence="2">
    <location>
        <begin position="5"/>
        <end position="48"/>
    </location>
</feature>
<dbReference type="SUPFAM" id="SSF55658">
    <property type="entry name" value="L9 N-domain-like"/>
    <property type="match status" value="1"/>
</dbReference>
<dbReference type="Pfam" id="PF01693">
    <property type="entry name" value="Cauli_VI"/>
    <property type="match status" value="1"/>
</dbReference>
<protein>
    <recommendedName>
        <fullName evidence="2">Ribonuclease H1 N-terminal domain-containing protein</fullName>
    </recommendedName>
</protein>
<organism evidence="3 4">
    <name type="scientific">Apiospora rasikravindrae</name>
    <dbReference type="NCBI Taxonomy" id="990691"/>
    <lineage>
        <taxon>Eukaryota</taxon>
        <taxon>Fungi</taxon>
        <taxon>Dikarya</taxon>
        <taxon>Ascomycota</taxon>
        <taxon>Pezizomycotina</taxon>
        <taxon>Sordariomycetes</taxon>
        <taxon>Xylariomycetidae</taxon>
        <taxon>Amphisphaeriales</taxon>
        <taxon>Apiosporaceae</taxon>
        <taxon>Apiospora</taxon>
    </lineage>
</organism>
<keyword evidence="4" id="KW-1185">Reference proteome</keyword>